<evidence type="ECO:0000256" key="1">
    <source>
        <dbReference type="SAM" id="MobiDB-lite"/>
    </source>
</evidence>
<dbReference type="Proteomes" id="UP000662783">
    <property type="component" value="Chromosome"/>
</dbReference>
<evidence type="ECO:0000313" key="2">
    <source>
        <dbReference type="EMBL" id="QSE98208.1"/>
    </source>
</evidence>
<gene>
    <name evidence="2" type="ORF">JR347_03770</name>
</gene>
<name>A0A974WMK7_9BACT</name>
<dbReference type="EMBL" id="CP070608">
    <property type="protein sequence ID" value="QSE98208.1"/>
    <property type="molecule type" value="Genomic_DNA"/>
</dbReference>
<dbReference type="KEGG" id="fuv:JR347_03770"/>
<protein>
    <submittedName>
        <fullName evidence="2">Uncharacterized protein</fullName>
    </submittedName>
</protein>
<proteinExistence type="predicted"/>
<evidence type="ECO:0000313" key="3">
    <source>
        <dbReference type="Proteomes" id="UP000662783"/>
    </source>
</evidence>
<dbReference type="AlphaFoldDB" id="A0A974WMK7"/>
<organism evidence="2 3">
    <name type="scientific">Fulvivirga lutea</name>
    <dbReference type="NCBI Taxonomy" id="2810512"/>
    <lineage>
        <taxon>Bacteria</taxon>
        <taxon>Pseudomonadati</taxon>
        <taxon>Bacteroidota</taxon>
        <taxon>Cytophagia</taxon>
        <taxon>Cytophagales</taxon>
        <taxon>Fulvivirgaceae</taxon>
        <taxon>Fulvivirga</taxon>
    </lineage>
</organism>
<reference evidence="2" key="1">
    <citation type="submission" date="2021-02" db="EMBL/GenBank/DDBJ databases">
        <title>Fulvivirga sp. S481 isolated from sea water.</title>
        <authorList>
            <person name="Bae S.S."/>
            <person name="Baek K."/>
        </authorList>
    </citation>
    <scope>NUCLEOTIDE SEQUENCE</scope>
    <source>
        <strain evidence="2">S481</strain>
    </source>
</reference>
<sequence>MKKNIFHIILSLLLTLAVTDYIWYDLLQDDKLAIELETESKEKTGEESIEDKLTESKEVDSDNHWPLHHASFSEKFSLHSGLVKRGNSFSPLSKFDSPKLFLLNCQLRIHC</sequence>
<keyword evidence="3" id="KW-1185">Reference proteome</keyword>
<accession>A0A974WMK7</accession>
<dbReference type="RefSeq" id="WP_205722716.1">
    <property type="nucleotide sequence ID" value="NZ_CP070608.1"/>
</dbReference>
<feature type="region of interest" description="Disordered" evidence="1">
    <location>
        <begin position="40"/>
        <end position="61"/>
    </location>
</feature>